<dbReference type="InterPro" id="IPR003661">
    <property type="entry name" value="HisK_dim/P_dom"/>
</dbReference>
<evidence type="ECO:0000313" key="17">
    <source>
        <dbReference type="EMBL" id="RCX18509.1"/>
    </source>
</evidence>
<evidence type="ECO:0000256" key="10">
    <source>
        <dbReference type="ARBA" id="ARBA00022840"/>
    </source>
</evidence>
<evidence type="ECO:0000256" key="9">
    <source>
        <dbReference type="ARBA" id="ARBA00022777"/>
    </source>
</evidence>
<organism evidence="17 18">
    <name type="scientific">Fontibacillus phaseoli</name>
    <dbReference type="NCBI Taxonomy" id="1416533"/>
    <lineage>
        <taxon>Bacteria</taxon>
        <taxon>Bacillati</taxon>
        <taxon>Bacillota</taxon>
        <taxon>Bacilli</taxon>
        <taxon>Bacillales</taxon>
        <taxon>Paenibacillaceae</taxon>
        <taxon>Fontibacillus</taxon>
    </lineage>
</organism>
<keyword evidence="9 17" id="KW-0418">Kinase</keyword>
<comment type="caution">
    <text evidence="17">The sequence shown here is derived from an EMBL/GenBank/DDBJ whole genome shotgun (WGS) entry which is preliminary data.</text>
</comment>
<accession>A0A369BAE7</accession>
<keyword evidence="6" id="KW-0808">Transferase</keyword>
<dbReference type="InterPro" id="IPR003660">
    <property type="entry name" value="HAMP_dom"/>
</dbReference>
<evidence type="ECO:0000256" key="7">
    <source>
        <dbReference type="ARBA" id="ARBA00022692"/>
    </source>
</evidence>
<evidence type="ECO:0000256" key="11">
    <source>
        <dbReference type="ARBA" id="ARBA00022989"/>
    </source>
</evidence>
<dbReference type="RefSeq" id="WP_114497381.1">
    <property type="nucleotide sequence ID" value="NZ_QPJW01000006.1"/>
</dbReference>
<evidence type="ECO:0000256" key="14">
    <source>
        <dbReference type="SAM" id="Phobius"/>
    </source>
</evidence>
<evidence type="ECO:0000256" key="2">
    <source>
        <dbReference type="ARBA" id="ARBA00004651"/>
    </source>
</evidence>
<proteinExistence type="predicted"/>
<dbReference type="SUPFAM" id="SSF158472">
    <property type="entry name" value="HAMP domain-like"/>
    <property type="match status" value="1"/>
</dbReference>
<reference evidence="17 18" key="1">
    <citation type="submission" date="2018-07" db="EMBL/GenBank/DDBJ databases">
        <title>Genomic Encyclopedia of Type Strains, Phase III (KMG-III): the genomes of soil and plant-associated and newly described type strains.</title>
        <authorList>
            <person name="Whitman W."/>
        </authorList>
    </citation>
    <scope>NUCLEOTIDE SEQUENCE [LARGE SCALE GENOMIC DNA]</scope>
    <source>
        <strain evidence="17 18">CECT 8333</strain>
    </source>
</reference>
<evidence type="ECO:0000256" key="6">
    <source>
        <dbReference type="ARBA" id="ARBA00022679"/>
    </source>
</evidence>
<dbReference type="GO" id="GO:0000155">
    <property type="term" value="F:phosphorelay sensor kinase activity"/>
    <property type="evidence" value="ECO:0007669"/>
    <property type="project" value="InterPro"/>
</dbReference>
<dbReference type="Gene3D" id="6.10.340.10">
    <property type="match status" value="1"/>
</dbReference>
<dbReference type="AlphaFoldDB" id="A0A369BAE7"/>
<dbReference type="PANTHER" id="PTHR45528:SF9">
    <property type="entry name" value="SENSOR HISTIDINE KINASE YBDK"/>
    <property type="match status" value="1"/>
</dbReference>
<dbReference type="Proteomes" id="UP000253090">
    <property type="component" value="Unassembled WGS sequence"/>
</dbReference>
<feature type="domain" description="HAMP" evidence="16">
    <location>
        <begin position="203"/>
        <end position="255"/>
    </location>
</feature>
<name>A0A369BAE7_9BACL</name>
<gene>
    <name evidence="17" type="ORF">DFP94_10641</name>
</gene>
<evidence type="ECO:0000259" key="16">
    <source>
        <dbReference type="PROSITE" id="PS50885"/>
    </source>
</evidence>
<dbReference type="PANTHER" id="PTHR45528">
    <property type="entry name" value="SENSOR HISTIDINE KINASE CPXA"/>
    <property type="match status" value="1"/>
</dbReference>
<dbReference type="EC" id="2.7.13.3" evidence="3"/>
<dbReference type="SMART" id="SM00304">
    <property type="entry name" value="HAMP"/>
    <property type="match status" value="1"/>
</dbReference>
<evidence type="ECO:0000259" key="15">
    <source>
        <dbReference type="PROSITE" id="PS50109"/>
    </source>
</evidence>
<keyword evidence="12" id="KW-0902">Two-component regulatory system</keyword>
<dbReference type="Pfam" id="PF02518">
    <property type="entry name" value="HATPase_c"/>
    <property type="match status" value="1"/>
</dbReference>
<comment type="subcellular location">
    <subcellularLocation>
        <location evidence="2">Cell membrane</location>
        <topology evidence="2">Multi-pass membrane protein</topology>
    </subcellularLocation>
</comment>
<sequence length="467" mass="52692">MRPARKLKFRNSLLSRYLVIICFALVFIPILIPFSFMASWGVNRLLFPQSVEQEPIPRSYGSAYTLEETWHKEALALGGKTPAEIDAGLKNLKQRYPDASMFWVDAEGVTRLRLPERSGLPAKWSPEDAISYMKTAVDSDPFTIVAFIGGEKEAAGQGFMVFELPRKHMKKTTRNGDGDSRFYGFFMFLMFAFFILLSYLFFRDIRKRLLRLESGMTRTGPNGLPVRIPTGRPDEIGRLEQAFNHMVDELGHSRRRENEEEELRKSLISNLSHDLRTPLTVLAGQLYSFRKEPLSEQGRTSLSLMETKIDDLSGLIDHLLSYNLLASGRYALNLESRDVLRVVRVSAAAWYPLWEKAGIEADIDLPEEPLSWRIDEQGFRRVLDNLFQNLVRHASSGGYVGISLARRHGRTALVVTDRGPGLGAASPAKGAGLGLQIVDLLLREMSLVRETESSTEGGTRIYIYPSV</sequence>
<dbReference type="InterPro" id="IPR050398">
    <property type="entry name" value="HssS/ArlS-like"/>
</dbReference>
<keyword evidence="7 14" id="KW-0812">Transmembrane</keyword>
<keyword evidence="5" id="KW-0597">Phosphoprotein</keyword>
<dbReference type="CDD" id="cd06225">
    <property type="entry name" value="HAMP"/>
    <property type="match status" value="1"/>
</dbReference>
<dbReference type="SMART" id="SM00387">
    <property type="entry name" value="HATPase_c"/>
    <property type="match status" value="1"/>
</dbReference>
<dbReference type="Pfam" id="PF00672">
    <property type="entry name" value="HAMP"/>
    <property type="match status" value="1"/>
</dbReference>
<evidence type="ECO:0000256" key="1">
    <source>
        <dbReference type="ARBA" id="ARBA00000085"/>
    </source>
</evidence>
<evidence type="ECO:0000256" key="8">
    <source>
        <dbReference type="ARBA" id="ARBA00022741"/>
    </source>
</evidence>
<evidence type="ECO:0000256" key="13">
    <source>
        <dbReference type="ARBA" id="ARBA00023136"/>
    </source>
</evidence>
<evidence type="ECO:0000256" key="12">
    <source>
        <dbReference type="ARBA" id="ARBA00023012"/>
    </source>
</evidence>
<dbReference type="SMART" id="SM00388">
    <property type="entry name" value="HisKA"/>
    <property type="match status" value="1"/>
</dbReference>
<feature type="transmembrane region" description="Helical" evidence="14">
    <location>
        <begin position="20"/>
        <end position="42"/>
    </location>
</feature>
<dbReference type="SUPFAM" id="SSF55874">
    <property type="entry name" value="ATPase domain of HSP90 chaperone/DNA topoisomerase II/histidine kinase"/>
    <property type="match status" value="1"/>
</dbReference>
<dbReference type="InterPro" id="IPR036097">
    <property type="entry name" value="HisK_dim/P_sf"/>
</dbReference>
<protein>
    <recommendedName>
        <fullName evidence="3">histidine kinase</fullName>
        <ecNumber evidence="3">2.7.13.3</ecNumber>
    </recommendedName>
</protein>
<keyword evidence="4" id="KW-1003">Cell membrane</keyword>
<feature type="transmembrane region" description="Helical" evidence="14">
    <location>
        <begin position="182"/>
        <end position="202"/>
    </location>
</feature>
<keyword evidence="10" id="KW-0067">ATP-binding</keyword>
<evidence type="ECO:0000313" key="18">
    <source>
        <dbReference type="Proteomes" id="UP000253090"/>
    </source>
</evidence>
<dbReference type="EMBL" id="QPJW01000006">
    <property type="protein sequence ID" value="RCX18509.1"/>
    <property type="molecule type" value="Genomic_DNA"/>
</dbReference>
<dbReference type="OrthoDB" id="14660at2"/>
<dbReference type="CDD" id="cd00082">
    <property type="entry name" value="HisKA"/>
    <property type="match status" value="1"/>
</dbReference>
<keyword evidence="8" id="KW-0547">Nucleotide-binding</keyword>
<evidence type="ECO:0000256" key="3">
    <source>
        <dbReference type="ARBA" id="ARBA00012438"/>
    </source>
</evidence>
<dbReference type="Pfam" id="PF00512">
    <property type="entry name" value="HisKA"/>
    <property type="match status" value="1"/>
</dbReference>
<feature type="domain" description="Histidine kinase" evidence="15">
    <location>
        <begin position="270"/>
        <end position="467"/>
    </location>
</feature>
<dbReference type="GO" id="GO:0005524">
    <property type="term" value="F:ATP binding"/>
    <property type="evidence" value="ECO:0007669"/>
    <property type="project" value="UniProtKB-KW"/>
</dbReference>
<dbReference type="PROSITE" id="PS50109">
    <property type="entry name" value="HIS_KIN"/>
    <property type="match status" value="1"/>
</dbReference>
<dbReference type="SUPFAM" id="SSF47384">
    <property type="entry name" value="Homodimeric domain of signal transducing histidine kinase"/>
    <property type="match status" value="1"/>
</dbReference>
<keyword evidence="11 14" id="KW-1133">Transmembrane helix</keyword>
<evidence type="ECO:0000256" key="4">
    <source>
        <dbReference type="ARBA" id="ARBA00022475"/>
    </source>
</evidence>
<comment type="catalytic activity">
    <reaction evidence="1">
        <text>ATP + protein L-histidine = ADP + protein N-phospho-L-histidine.</text>
        <dbReference type="EC" id="2.7.13.3"/>
    </reaction>
</comment>
<keyword evidence="18" id="KW-1185">Reference proteome</keyword>
<dbReference type="Gene3D" id="3.30.565.10">
    <property type="entry name" value="Histidine kinase-like ATPase, C-terminal domain"/>
    <property type="match status" value="1"/>
</dbReference>
<dbReference type="GO" id="GO:0005886">
    <property type="term" value="C:plasma membrane"/>
    <property type="evidence" value="ECO:0007669"/>
    <property type="project" value="UniProtKB-SubCell"/>
</dbReference>
<dbReference type="InterPro" id="IPR036890">
    <property type="entry name" value="HATPase_C_sf"/>
</dbReference>
<dbReference type="Gene3D" id="1.10.287.130">
    <property type="match status" value="1"/>
</dbReference>
<dbReference type="InterPro" id="IPR005467">
    <property type="entry name" value="His_kinase_dom"/>
</dbReference>
<dbReference type="PROSITE" id="PS50885">
    <property type="entry name" value="HAMP"/>
    <property type="match status" value="1"/>
</dbReference>
<dbReference type="InterPro" id="IPR003594">
    <property type="entry name" value="HATPase_dom"/>
</dbReference>
<keyword evidence="13 14" id="KW-0472">Membrane</keyword>
<evidence type="ECO:0000256" key="5">
    <source>
        <dbReference type="ARBA" id="ARBA00022553"/>
    </source>
</evidence>